<dbReference type="GO" id="GO:0000155">
    <property type="term" value="F:phosphorelay sensor kinase activity"/>
    <property type="evidence" value="ECO:0007669"/>
    <property type="project" value="InterPro"/>
</dbReference>
<dbReference type="PANTHER" id="PTHR43065">
    <property type="entry name" value="SENSOR HISTIDINE KINASE"/>
    <property type="match status" value="1"/>
</dbReference>
<evidence type="ECO:0000256" key="2">
    <source>
        <dbReference type="ARBA" id="ARBA00012438"/>
    </source>
</evidence>
<gene>
    <name evidence="8" type="ORF">CEN44_03070</name>
</gene>
<dbReference type="PROSITE" id="PS50109">
    <property type="entry name" value="HIS_KIN"/>
    <property type="match status" value="1"/>
</dbReference>
<comment type="caution">
    <text evidence="8">The sequence shown here is derived from an EMBL/GenBank/DDBJ whole genome shotgun (WGS) entry which is preliminary data.</text>
</comment>
<evidence type="ECO:0000259" key="7">
    <source>
        <dbReference type="PROSITE" id="PS50109"/>
    </source>
</evidence>
<proteinExistence type="predicted"/>
<organism evidence="8 9">
    <name type="scientific">Fischerella muscicola CCMEE 5323</name>
    <dbReference type="NCBI Taxonomy" id="2019572"/>
    <lineage>
        <taxon>Bacteria</taxon>
        <taxon>Bacillati</taxon>
        <taxon>Cyanobacteriota</taxon>
        <taxon>Cyanophyceae</taxon>
        <taxon>Nostocales</taxon>
        <taxon>Hapalosiphonaceae</taxon>
        <taxon>Fischerella</taxon>
    </lineage>
</organism>
<dbReference type="InterPro" id="IPR005467">
    <property type="entry name" value="His_kinase_dom"/>
</dbReference>
<dbReference type="CDD" id="cd00082">
    <property type="entry name" value="HisKA"/>
    <property type="match status" value="1"/>
</dbReference>
<dbReference type="Gene3D" id="3.30.565.10">
    <property type="entry name" value="Histidine kinase-like ATPase, C-terminal domain"/>
    <property type="match status" value="1"/>
</dbReference>
<evidence type="ECO:0000313" key="8">
    <source>
        <dbReference type="EMBL" id="PLZ93491.1"/>
    </source>
</evidence>
<comment type="catalytic activity">
    <reaction evidence="1">
        <text>ATP + protein L-histidine = ADP + protein N-phospho-L-histidine.</text>
        <dbReference type="EC" id="2.7.13.3"/>
    </reaction>
</comment>
<dbReference type="Proteomes" id="UP000235036">
    <property type="component" value="Unassembled WGS sequence"/>
</dbReference>
<keyword evidence="6" id="KW-0175">Coiled coil</keyword>
<dbReference type="PRINTS" id="PR00344">
    <property type="entry name" value="BCTRLSENSOR"/>
</dbReference>
<dbReference type="InterPro" id="IPR036890">
    <property type="entry name" value="HATPase_C_sf"/>
</dbReference>
<evidence type="ECO:0000256" key="1">
    <source>
        <dbReference type="ARBA" id="ARBA00000085"/>
    </source>
</evidence>
<dbReference type="InterPro" id="IPR003661">
    <property type="entry name" value="HisK_dim/P_dom"/>
</dbReference>
<dbReference type="AlphaFoldDB" id="A0A2N6K7X5"/>
<name>A0A2N6K7X5_FISMU</name>
<feature type="domain" description="Histidine kinase" evidence="7">
    <location>
        <begin position="95"/>
        <end position="356"/>
    </location>
</feature>
<keyword evidence="9" id="KW-1185">Reference proteome</keyword>
<dbReference type="SUPFAM" id="SSF55874">
    <property type="entry name" value="ATPase domain of HSP90 chaperone/DNA topoisomerase II/histidine kinase"/>
    <property type="match status" value="1"/>
</dbReference>
<sequence length="373" mass="42675">MESTNYESRIKDLEKRVRTLQKKLERSEADRRQLEDASEQREAILKNVIRELEESQFALERRGQELETALDNLKALQLKLIESEKMSALGVMVAGIAHEINNPVSFIYGNLIHAHAYLRDLLQLVQFYQQYYPEPPPVIQQAIETIDLEFLQQDAQDLFQSMNIGAERIAEIVKSLRNFSRLDEAELKIVNIHEGIDNTLVILNNRLKSTTKFPHGIKLIRDYGQLPLVECYPGKLNQVFMNILSNAIDALEEEKIKAIQTETEDFVYLPCINICTEFIDNYWAVIRIADNGSGINDDVRAKLFDPFFTTKEVGRGIGLGLSISYQIVVNKHRGKLECYSTPGEGSEFVIQIPVTQNNTKSVDSESKKVTDHW</sequence>
<evidence type="ECO:0000256" key="6">
    <source>
        <dbReference type="SAM" id="Coils"/>
    </source>
</evidence>
<dbReference type="Pfam" id="PF02518">
    <property type="entry name" value="HATPase_c"/>
    <property type="match status" value="1"/>
</dbReference>
<dbReference type="RefSeq" id="WP_016868329.1">
    <property type="nucleotide sequence ID" value="NZ_CAWNVR010000721.1"/>
</dbReference>
<dbReference type="EC" id="2.7.13.3" evidence="2"/>
<dbReference type="SMART" id="SM00387">
    <property type="entry name" value="HATPase_c"/>
    <property type="match status" value="1"/>
</dbReference>
<evidence type="ECO:0000256" key="4">
    <source>
        <dbReference type="ARBA" id="ARBA00022777"/>
    </source>
</evidence>
<accession>A0A2N6K7X5</accession>
<protein>
    <recommendedName>
        <fullName evidence="2">histidine kinase</fullName>
        <ecNumber evidence="2">2.7.13.3</ecNumber>
    </recommendedName>
</protein>
<evidence type="ECO:0000256" key="5">
    <source>
        <dbReference type="ARBA" id="ARBA00023012"/>
    </source>
</evidence>
<dbReference type="InterPro" id="IPR004358">
    <property type="entry name" value="Sig_transdc_His_kin-like_C"/>
</dbReference>
<dbReference type="InterPro" id="IPR003594">
    <property type="entry name" value="HATPase_dom"/>
</dbReference>
<keyword evidence="4 8" id="KW-0808">Transferase</keyword>
<keyword evidence="5" id="KW-0902">Two-component regulatory system</keyword>
<keyword evidence="4 8" id="KW-0418">Kinase</keyword>
<dbReference type="Gene3D" id="1.10.287.130">
    <property type="match status" value="1"/>
</dbReference>
<evidence type="ECO:0000313" key="9">
    <source>
        <dbReference type="Proteomes" id="UP000235036"/>
    </source>
</evidence>
<dbReference type="PANTHER" id="PTHR43065:SF50">
    <property type="entry name" value="HISTIDINE KINASE"/>
    <property type="match status" value="1"/>
</dbReference>
<reference evidence="8 9" key="1">
    <citation type="submission" date="2017-08" db="EMBL/GenBank/DDBJ databases">
        <title>Genomes of Fischerella (Mastigocladus) sp. strains.</title>
        <authorList>
            <person name="Miller S.R."/>
        </authorList>
    </citation>
    <scope>NUCLEOTIDE SEQUENCE [LARGE SCALE GENOMIC DNA]</scope>
    <source>
        <strain evidence="8 9">CCMEE 5323</strain>
    </source>
</reference>
<dbReference type="EMBL" id="NRQW01000068">
    <property type="protein sequence ID" value="PLZ93491.1"/>
    <property type="molecule type" value="Genomic_DNA"/>
</dbReference>
<dbReference type="SMART" id="SM00388">
    <property type="entry name" value="HisKA"/>
    <property type="match status" value="1"/>
</dbReference>
<evidence type="ECO:0000256" key="3">
    <source>
        <dbReference type="ARBA" id="ARBA00022553"/>
    </source>
</evidence>
<feature type="coiled-coil region" evidence="6">
    <location>
        <begin position="3"/>
        <end position="86"/>
    </location>
</feature>
<keyword evidence="3" id="KW-0597">Phosphoprotein</keyword>